<organism evidence="1 2">
    <name type="scientific">Aureobasidium pullulans EXF-150</name>
    <dbReference type="NCBI Taxonomy" id="1043002"/>
    <lineage>
        <taxon>Eukaryota</taxon>
        <taxon>Fungi</taxon>
        <taxon>Dikarya</taxon>
        <taxon>Ascomycota</taxon>
        <taxon>Pezizomycotina</taxon>
        <taxon>Dothideomycetes</taxon>
        <taxon>Dothideomycetidae</taxon>
        <taxon>Dothideales</taxon>
        <taxon>Saccotheciaceae</taxon>
        <taxon>Aureobasidium</taxon>
    </lineage>
</organism>
<protein>
    <submittedName>
        <fullName evidence="1">Uncharacterized protein</fullName>
    </submittedName>
</protein>
<evidence type="ECO:0000313" key="1">
    <source>
        <dbReference type="EMBL" id="KEQ84387.1"/>
    </source>
</evidence>
<dbReference type="EMBL" id="KL584982">
    <property type="protein sequence ID" value="KEQ84387.1"/>
    <property type="molecule type" value="Genomic_DNA"/>
</dbReference>
<dbReference type="HOGENOM" id="CLU_1731081_0_0_1"/>
<dbReference type="Proteomes" id="UP000030706">
    <property type="component" value="Unassembled WGS sequence"/>
</dbReference>
<name>A0A074XQY1_AURPU</name>
<dbReference type="GeneID" id="40741729"/>
<sequence length="151" mass="17136">MADRPYAPPSQLVPCRVRYYIWGLHVSQLDLALELSPACLLFVLDPNIQPGRLAWICLLSYDKTTNCCHSTPKISTSFQISEINILLNSLAMHQDGSEDTQTTLRILGLWLEIAGQCTSYKHSFRSRMRDVKSDNFTLLSSYTTSLLPLKR</sequence>
<proteinExistence type="predicted"/>
<dbReference type="RefSeq" id="XP_029760574.1">
    <property type="nucleotide sequence ID" value="XM_029899423.1"/>
</dbReference>
<evidence type="ECO:0000313" key="2">
    <source>
        <dbReference type="Proteomes" id="UP000030706"/>
    </source>
</evidence>
<reference evidence="1 2" key="1">
    <citation type="journal article" date="2014" name="BMC Genomics">
        <title>Genome sequencing of four Aureobasidium pullulans varieties: biotechnological potential, stress tolerance, and description of new species.</title>
        <authorList>
            <person name="Gostin Ar C."/>
            <person name="Ohm R.A."/>
            <person name="Kogej T."/>
            <person name="Sonjak S."/>
            <person name="Turk M."/>
            <person name="Zajc J."/>
            <person name="Zalar P."/>
            <person name="Grube M."/>
            <person name="Sun H."/>
            <person name="Han J."/>
            <person name="Sharma A."/>
            <person name="Chiniquy J."/>
            <person name="Ngan C.Y."/>
            <person name="Lipzen A."/>
            <person name="Barry K."/>
            <person name="Grigoriev I.V."/>
            <person name="Gunde-Cimerman N."/>
        </authorList>
    </citation>
    <scope>NUCLEOTIDE SEQUENCE [LARGE SCALE GENOMIC DNA]</scope>
    <source>
        <strain evidence="1 2">EXF-150</strain>
    </source>
</reference>
<gene>
    <name evidence="1" type="ORF">M438DRAFT_212694</name>
</gene>
<dbReference type="AlphaFoldDB" id="A0A074XQY1"/>
<accession>A0A074XQY1</accession>
<keyword evidence="2" id="KW-1185">Reference proteome</keyword>